<dbReference type="EMBL" id="CWKI01000008">
    <property type="protein sequence ID" value="CTR08469.1"/>
    <property type="molecule type" value="Genomic_DNA"/>
</dbReference>
<dbReference type="Gene3D" id="1.25.40.240">
    <property type="entry name" value="Ku, C-terminal domain"/>
    <property type="match status" value="1"/>
</dbReference>
<feature type="region of interest" description="Disordered" evidence="18">
    <location>
        <begin position="735"/>
        <end position="826"/>
    </location>
</feature>
<evidence type="ECO:0000256" key="1">
    <source>
        <dbReference type="ARBA" id="ARBA00004123"/>
    </source>
</evidence>
<keyword evidence="8" id="KW-0227">DNA damage</keyword>
<dbReference type="GO" id="GO:0003684">
    <property type="term" value="F:damaged DNA binding"/>
    <property type="evidence" value="ECO:0007669"/>
    <property type="project" value="InterPro"/>
</dbReference>
<keyword evidence="15" id="KW-0234">DNA repair</keyword>
<evidence type="ECO:0000256" key="5">
    <source>
        <dbReference type="ARBA" id="ARBA00021792"/>
    </source>
</evidence>
<dbReference type="Pfam" id="PF08785">
    <property type="entry name" value="Ku_PK_bind"/>
    <property type="match status" value="1"/>
</dbReference>
<evidence type="ECO:0000256" key="18">
    <source>
        <dbReference type="SAM" id="MobiDB-lite"/>
    </source>
</evidence>
<dbReference type="STRING" id="5286.A0A059XCF6"/>
<dbReference type="GO" id="GO:0000723">
    <property type="term" value="P:telomere maintenance"/>
    <property type="evidence" value="ECO:0007669"/>
    <property type="project" value="InterPro"/>
</dbReference>
<dbReference type="Gene3D" id="1.10.1600.10">
    <property type="match status" value="1"/>
</dbReference>
<accession>A0A059XCF6</accession>
<evidence type="ECO:0000256" key="15">
    <source>
        <dbReference type="ARBA" id="ARBA00023204"/>
    </source>
</evidence>
<keyword evidence="11" id="KW-0067">ATP-binding</keyword>
<evidence type="ECO:0000313" key="20">
    <source>
        <dbReference type="EMBL" id="AIA21644.1"/>
    </source>
</evidence>
<evidence type="ECO:0000256" key="17">
    <source>
        <dbReference type="ARBA" id="ARBA00031847"/>
    </source>
</evidence>
<dbReference type="PANTHER" id="PTHR12604:SF4">
    <property type="entry name" value="X-RAY REPAIR CROSS-COMPLEMENTING PROTEIN 5"/>
    <property type="match status" value="1"/>
</dbReference>
<feature type="compositionally biased region" description="Low complexity" evidence="18">
    <location>
        <begin position="812"/>
        <end position="826"/>
    </location>
</feature>
<dbReference type="GO" id="GO:0042162">
    <property type="term" value="F:telomeric DNA binding"/>
    <property type="evidence" value="ECO:0007669"/>
    <property type="project" value="InterPro"/>
</dbReference>
<protein>
    <recommendedName>
        <fullName evidence="5">ATP-dependent DNA helicase II subunit 2</fullName>
        <ecNumber evidence="4">3.6.4.12</ecNumber>
    </recommendedName>
    <alternativeName>
        <fullName evidence="17">ATP-dependent DNA helicase II subunit Ku80</fullName>
    </alternativeName>
</protein>
<keyword evidence="12" id="KW-0779">Telomere</keyword>
<sequence>MALASRTASLFLIDCSASMNRVRDFEVGYGEHKTVRRRSGIDVAKEYVKAKIVQRIMRDLKTTPFGVILFGHPKTKNILTTRAKEQAAERDEKFDRSSDPYRHCYELLPLTATIDRTLLDRVDEAVAGEGPDGDAFTSVILGIETLDAQPSFAKYATKEIFVLTDGESQIDWDGISSAAKQMNAKGISLTVIGMDFDDEEIAFVEANKSDVKRENESQFQQLVERLEATSAVVNARQALQVIATPQVKAVNSRADRMRLSFGSLETHPDTALVMWVDVKKAIVPAAPPSMKKMSMRGFEKARTQAAQQSQSQSQRGIKRGAGDAEEDEDDLDEIKRKARFADKQTREHQAQLNAGQGIELGKIGVLFDRELQNEGLAVGDEEDADLASHAVEMDRRFFYRPIEQANNSSQVRVQKKARQGGETDEEDDDDARQEEEEGWQEADASALVEAYHYGGSLIPVGDLEDDIGTLSGLETGMEILRFLKQSDIRYEQRMGDAFYVYATPGELGSERTFSALCNGMDEKGCAALVRFVKKGFNRNGKFRVPDPMLGILFPRIDDQDREYCYWVRFPYSEDIRSLPFPSLERIFNKKHVRRLEHKLLPTEEMDEAMEEFVEAMDISQAGEPDEEGNPTDFFTTEDSFSPAIHNVQNTLVFRLSNPDADLPPVPPILTKYMDPPSAIAAKAAPVADKVKRVFDIQIVPPKPTKINKRTVNYAQPGDDDRIDLDVVFGNSQAAAKVKKTEAPAAPLVKPESVDGKKGDDEDEDIVIVDAADARDTTDDARDTTAEQDEEEEEEPATEDEEPATEDEDEDAPASAATAKKPTPSTQAIEAAVAQARRFVENSFSWGGYQEASKKLKEAREMAQQLHAEATYNTGLRSLVSAVQKQPKKRDYLSRIKQDGIGLLVGGGTSAAEAKQFEAELEA</sequence>
<comment type="similarity">
    <text evidence="3">Belongs to the ku80 family.</text>
</comment>
<evidence type="ECO:0000256" key="3">
    <source>
        <dbReference type="ARBA" id="ARBA00007726"/>
    </source>
</evidence>
<evidence type="ECO:0000256" key="10">
    <source>
        <dbReference type="ARBA" id="ARBA00022806"/>
    </source>
</evidence>
<gene>
    <name evidence="20" type="primary">KU80</name>
    <name evidence="21" type="synonym">FGENESH: predicted gene_8.185</name>
    <name evidence="22" type="ORF">AAT19DRAFT_15901</name>
    <name evidence="21" type="ORF">BN2166_0043300</name>
</gene>
<evidence type="ECO:0000313" key="21">
    <source>
        <dbReference type="EMBL" id="CTR08469.1"/>
    </source>
</evidence>
<dbReference type="InterPro" id="IPR002035">
    <property type="entry name" value="VWF_A"/>
</dbReference>
<dbReference type="SUPFAM" id="SSF53300">
    <property type="entry name" value="vWA-like"/>
    <property type="match status" value="1"/>
</dbReference>
<proteinExistence type="inferred from homology"/>
<evidence type="ECO:0000256" key="14">
    <source>
        <dbReference type="ARBA" id="ARBA00023172"/>
    </source>
</evidence>
<evidence type="ECO:0000256" key="6">
    <source>
        <dbReference type="ARBA" id="ARBA00022454"/>
    </source>
</evidence>
<dbReference type="Gene3D" id="2.40.290.10">
    <property type="match status" value="1"/>
</dbReference>
<keyword evidence="6" id="KW-0158">Chromosome</keyword>
<dbReference type="InterPro" id="IPR024193">
    <property type="entry name" value="Ku80"/>
</dbReference>
<dbReference type="GO" id="GO:0043564">
    <property type="term" value="C:Ku70:Ku80 complex"/>
    <property type="evidence" value="ECO:0007669"/>
    <property type="project" value="InterPro"/>
</dbReference>
<dbReference type="GO" id="GO:0006310">
    <property type="term" value="P:DNA recombination"/>
    <property type="evidence" value="ECO:0007669"/>
    <property type="project" value="UniProtKB-KW"/>
</dbReference>
<dbReference type="Pfam" id="PF02735">
    <property type="entry name" value="Ku"/>
    <property type="match status" value="1"/>
</dbReference>
<reference evidence="22 24" key="3">
    <citation type="journal article" date="2018" name="Elife">
        <title>Functional genomics of lipid metabolism in the oleaginous yeast Rhodosporidium toruloides.</title>
        <authorList>
            <person name="Coradetti S.T."/>
            <person name="Pinel D."/>
            <person name="Geiselman G."/>
            <person name="Ito M."/>
            <person name="Mondo S."/>
            <person name="Reilly M.C."/>
            <person name="Cheng Y.F."/>
            <person name="Bauer S."/>
            <person name="Grigoriev I."/>
            <person name="Gladden J.M."/>
            <person name="Simmons B.A."/>
            <person name="Brem R."/>
            <person name="Arkin A.P."/>
            <person name="Skerker J.M."/>
        </authorList>
    </citation>
    <scope>NUCLEOTIDE SEQUENCE [LARGE SCALE GENOMIC DNA]</scope>
    <source>
        <strain evidence="22 24">NBRC 0880</strain>
    </source>
</reference>
<dbReference type="PROSITE" id="PS50234">
    <property type="entry name" value="VWFA"/>
    <property type="match status" value="1"/>
</dbReference>
<keyword evidence="16" id="KW-0539">Nucleus</keyword>
<evidence type="ECO:0000313" key="24">
    <source>
        <dbReference type="Proteomes" id="UP000239560"/>
    </source>
</evidence>
<keyword evidence="10" id="KW-0347">Helicase</keyword>
<comment type="subcellular location">
    <subcellularLocation>
        <location evidence="2">Chromosome</location>
        <location evidence="2">Telomere</location>
    </subcellularLocation>
    <subcellularLocation>
        <location evidence="1">Nucleus</location>
    </subcellularLocation>
</comment>
<dbReference type="InterPro" id="IPR016194">
    <property type="entry name" value="SPOC-like_C_dom_sf"/>
</dbReference>
<dbReference type="InterPro" id="IPR006164">
    <property type="entry name" value="DNA_bd_Ku70/Ku80"/>
</dbReference>
<feature type="domain" description="VWFA" evidence="19">
    <location>
        <begin position="8"/>
        <end position="226"/>
    </location>
</feature>
<keyword evidence="7" id="KW-0547">Nucleotide-binding</keyword>
<dbReference type="SMART" id="SM00559">
    <property type="entry name" value="Ku78"/>
    <property type="match status" value="1"/>
</dbReference>
<dbReference type="EMBL" id="LCTV02000008">
    <property type="protein sequence ID" value="PRQ73148.1"/>
    <property type="molecule type" value="Genomic_DNA"/>
</dbReference>
<dbReference type="Gene3D" id="3.40.50.410">
    <property type="entry name" value="von Willebrand factor, type A domain"/>
    <property type="match status" value="1"/>
</dbReference>
<keyword evidence="23" id="KW-1185">Reference proteome</keyword>
<evidence type="ECO:0000256" key="8">
    <source>
        <dbReference type="ARBA" id="ARBA00022763"/>
    </source>
</evidence>
<feature type="compositionally biased region" description="Acidic residues" evidence="18">
    <location>
        <begin position="422"/>
        <end position="440"/>
    </location>
</feature>
<reference evidence="21 23" key="2">
    <citation type="submission" date="2015-07" db="EMBL/GenBank/DDBJ databases">
        <authorList>
            <person name="Cajimat M.N.B."/>
            <person name="Milazzo M.L."/>
            <person name="Fulhorst C.F."/>
        </authorList>
    </citation>
    <scope>NUCLEOTIDE SEQUENCE [LARGE SCALE GENOMIC DNA]</scope>
    <source>
        <strain evidence="21">Single colony</strain>
    </source>
</reference>
<dbReference type="SUPFAM" id="SSF100939">
    <property type="entry name" value="SPOC domain-like"/>
    <property type="match status" value="1"/>
</dbReference>
<evidence type="ECO:0000256" key="7">
    <source>
        <dbReference type="ARBA" id="ARBA00022741"/>
    </source>
</evidence>
<evidence type="ECO:0000256" key="13">
    <source>
        <dbReference type="ARBA" id="ARBA00023125"/>
    </source>
</evidence>
<keyword evidence="9" id="KW-0378">Hydrolase</keyword>
<evidence type="ECO:0000256" key="9">
    <source>
        <dbReference type="ARBA" id="ARBA00022801"/>
    </source>
</evidence>
<dbReference type="Proteomes" id="UP000199069">
    <property type="component" value="Unassembled WGS sequence"/>
</dbReference>
<dbReference type="EMBL" id="KF850471">
    <property type="protein sequence ID" value="AIA21644.1"/>
    <property type="molecule type" value="Genomic_DNA"/>
</dbReference>
<feature type="compositionally biased region" description="Low complexity" evidence="18">
    <location>
        <begin position="304"/>
        <end position="314"/>
    </location>
</feature>
<evidence type="ECO:0000256" key="12">
    <source>
        <dbReference type="ARBA" id="ARBA00022895"/>
    </source>
</evidence>
<evidence type="ECO:0000256" key="4">
    <source>
        <dbReference type="ARBA" id="ARBA00012551"/>
    </source>
</evidence>
<dbReference type="GO" id="GO:0003678">
    <property type="term" value="F:DNA helicase activity"/>
    <property type="evidence" value="ECO:0007669"/>
    <property type="project" value="UniProtKB-EC"/>
</dbReference>
<evidence type="ECO:0000259" key="19">
    <source>
        <dbReference type="PROSITE" id="PS50234"/>
    </source>
</evidence>
<dbReference type="GO" id="GO:0016787">
    <property type="term" value="F:hydrolase activity"/>
    <property type="evidence" value="ECO:0007669"/>
    <property type="project" value="UniProtKB-KW"/>
</dbReference>
<dbReference type="AlphaFoldDB" id="A0A059XCF6"/>
<dbReference type="GO" id="GO:0003690">
    <property type="term" value="F:double-stranded DNA binding"/>
    <property type="evidence" value="ECO:0007669"/>
    <property type="project" value="TreeGrafter"/>
</dbReference>
<dbReference type="GO" id="GO:0000781">
    <property type="term" value="C:chromosome, telomeric region"/>
    <property type="evidence" value="ECO:0007669"/>
    <property type="project" value="UniProtKB-SubCell"/>
</dbReference>
<evidence type="ECO:0000313" key="23">
    <source>
        <dbReference type="Proteomes" id="UP000199069"/>
    </source>
</evidence>
<evidence type="ECO:0000256" key="2">
    <source>
        <dbReference type="ARBA" id="ARBA00004574"/>
    </source>
</evidence>
<dbReference type="PANTHER" id="PTHR12604">
    <property type="entry name" value="KU AUTOANTIGEN DNA HELICASE"/>
    <property type="match status" value="1"/>
</dbReference>
<feature type="region of interest" description="Disordered" evidence="18">
    <location>
        <begin position="408"/>
        <end position="441"/>
    </location>
</feature>
<evidence type="ECO:0000256" key="11">
    <source>
        <dbReference type="ARBA" id="ARBA00022840"/>
    </source>
</evidence>
<feature type="region of interest" description="Disordered" evidence="18">
    <location>
        <begin position="293"/>
        <end position="331"/>
    </location>
</feature>
<dbReference type="InterPro" id="IPR036465">
    <property type="entry name" value="vWFA_dom_sf"/>
</dbReference>
<evidence type="ECO:0000256" key="16">
    <source>
        <dbReference type="ARBA" id="ARBA00023242"/>
    </source>
</evidence>
<reference evidence="20" key="1">
    <citation type="journal article" date="2014" name="BMC Microbiol.">
        <title>Molecular characterization of KU70 and KU80 homologues and exploitation of a KU70-deficient mutant for improving gene deletion frequency in Rhodosporidium toruloides.</title>
        <authorList>
            <person name="Koh C.M.J."/>
            <person name="Liu Y."/>
            <person name="Moehninsi"/>
            <person name="Du M."/>
            <person name="Ji L."/>
        </authorList>
    </citation>
    <scope>NUCLEOTIDE SEQUENCE</scope>
    <source>
        <strain evidence="20">ATCC 204091</strain>
    </source>
</reference>
<dbReference type="Proteomes" id="UP000239560">
    <property type="component" value="Unassembled WGS sequence"/>
</dbReference>
<dbReference type="GO" id="GO:0006303">
    <property type="term" value="P:double-strand break repair via nonhomologous end joining"/>
    <property type="evidence" value="ECO:0007669"/>
    <property type="project" value="InterPro"/>
</dbReference>
<keyword evidence="13" id="KW-0238">DNA-binding</keyword>
<name>A0A059XCF6_RHOTO</name>
<organism evidence="20">
    <name type="scientific">Rhodotorula toruloides</name>
    <name type="common">Yeast</name>
    <name type="synonym">Rhodosporidium toruloides</name>
    <dbReference type="NCBI Taxonomy" id="5286"/>
    <lineage>
        <taxon>Eukaryota</taxon>
        <taxon>Fungi</taxon>
        <taxon>Dikarya</taxon>
        <taxon>Basidiomycota</taxon>
        <taxon>Pucciniomycotina</taxon>
        <taxon>Microbotryomycetes</taxon>
        <taxon>Sporidiobolales</taxon>
        <taxon>Sporidiobolaceae</taxon>
        <taxon>Rhodotorula</taxon>
    </lineage>
</organism>
<feature type="compositionally biased region" description="Basic and acidic residues" evidence="18">
    <location>
        <begin position="771"/>
        <end position="784"/>
    </location>
</feature>
<dbReference type="EC" id="3.6.4.12" evidence="4"/>
<keyword evidence="14" id="KW-0233">DNA recombination</keyword>
<dbReference type="InterPro" id="IPR036494">
    <property type="entry name" value="Ku_C_sf"/>
</dbReference>
<dbReference type="CDD" id="cd00873">
    <property type="entry name" value="KU80"/>
    <property type="match status" value="1"/>
</dbReference>
<dbReference type="OrthoDB" id="30826at2759"/>
<dbReference type="OMA" id="DMDPKMG"/>
<feature type="compositionally biased region" description="Acidic residues" evidence="18">
    <location>
        <begin position="785"/>
        <end position="811"/>
    </location>
</feature>
<evidence type="ECO:0000313" key="22">
    <source>
        <dbReference type="EMBL" id="PRQ73148.1"/>
    </source>
</evidence>
<dbReference type="InterPro" id="IPR014893">
    <property type="entry name" value="Ku_PK_bind"/>
</dbReference>
<dbReference type="FunFam" id="1.10.1600.10:FF:000002">
    <property type="entry name" value="X-ray repair cross-complementing protein 5"/>
    <property type="match status" value="1"/>
</dbReference>
<dbReference type="GO" id="GO:0005524">
    <property type="term" value="F:ATP binding"/>
    <property type="evidence" value="ECO:0007669"/>
    <property type="project" value="UniProtKB-KW"/>
</dbReference>